<feature type="transmembrane region" description="Helical" evidence="1">
    <location>
        <begin position="60"/>
        <end position="81"/>
    </location>
</feature>
<dbReference type="RefSeq" id="XP_060304148.1">
    <property type="nucleotide sequence ID" value="XM_060441120.1"/>
</dbReference>
<dbReference type="EMBL" id="JAUIRO010000001">
    <property type="protein sequence ID" value="KAK0735271.1"/>
    <property type="molecule type" value="Genomic_DNA"/>
</dbReference>
<keyword evidence="1" id="KW-1133">Transmembrane helix</keyword>
<comment type="caution">
    <text evidence="2">The sequence shown here is derived from an EMBL/GenBank/DDBJ whole genome shotgun (WGS) entry which is preliminary data.</text>
</comment>
<keyword evidence="1" id="KW-0472">Membrane</keyword>
<keyword evidence="1" id="KW-0812">Transmembrane</keyword>
<evidence type="ECO:0000256" key="1">
    <source>
        <dbReference type="SAM" id="Phobius"/>
    </source>
</evidence>
<keyword evidence="3" id="KW-1185">Reference proteome</keyword>
<dbReference type="GeneID" id="85324390"/>
<evidence type="ECO:0000313" key="3">
    <source>
        <dbReference type="Proteomes" id="UP001172101"/>
    </source>
</evidence>
<name>A0AA40BJB6_9PEZI</name>
<proteinExistence type="predicted"/>
<dbReference type="AlphaFoldDB" id="A0AA40BJB6"/>
<sequence>MRGDSWYLISLPVHILLVLFLQSPSHLPLEILISVFVRVEGSINQTSPSTGKMALSQLPFLHLAAHAFATIFTSFGVNAILRPAHALTFFEFSPPANAADARMVNSLMAVYGVRDIFMGLAIYAAALVGTNKSLGWTLVASSGVAFADGLVCYAHGDGQWNHWGYAPVITIVGSLLLGVFDRVKRK</sequence>
<gene>
    <name evidence="2" type="ORF">B0T26DRAFT_691338</name>
</gene>
<dbReference type="InterPro" id="IPR025363">
    <property type="entry name" value="DUF4267"/>
</dbReference>
<reference evidence="2" key="1">
    <citation type="submission" date="2023-06" db="EMBL/GenBank/DDBJ databases">
        <title>Genome-scale phylogeny and comparative genomics of the fungal order Sordariales.</title>
        <authorList>
            <consortium name="Lawrence Berkeley National Laboratory"/>
            <person name="Hensen N."/>
            <person name="Bonometti L."/>
            <person name="Westerberg I."/>
            <person name="Brannstrom I.O."/>
            <person name="Guillou S."/>
            <person name="Cros-Aarteil S."/>
            <person name="Calhoun S."/>
            <person name="Haridas S."/>
            <person name="Kuo A."/>
            <person name="Mondo S."/>
            <person name="Pangilinan J."/>
            <person name="Riley R."/>
            <person name="LaButti K."/>
            <person name="Andreopoulos B."/>
            <person name="Lipzen A."/>
            <person name="Chen C."/>
            <person name="Yanf M."/>
            <person name="Daum C."/>
            <person name="Ng V."/>
            <person name="Clum A."/>
            <person name="Steindorff A."/>
            <person name="Ohm R."/>
            <person name="Martin F."/>
            <person name="Silar P."/>
            <person name="Natvig D."/>
            <person name="Lalanne C."/>
            <person name="Gautier V."/>
            <person name="Ament-velasquez S.L."/>
            <person name="Kruys A."/>
            <person name="Hutchinson M.I."/>
            <person name="Powell A.J."/>
            <person name="Barry K."/>
            <person name="Miller A.N."/>
            <person name="Grigoriev I.V."/>
            <person name="Debuchy R."/>
            <person name="Gladieux P."/>
            <person name="Thoren M.H."/>
            <person name="Johannesson H."/>
        </authorList>
    </citation>
    <scope>NUCLEOTIDE SEQUENCE</scope>
    <source>
        <strain evidence="2">SMH2392-1A</strain>
    </source>
</reference>
<evidence type="ECO:0000313" key="2">
    <source>
        <dbReference type="EMBL" id="KAK0735271.1"/>
    </source>
</evidence>
<dbReference type="Proteomes" id="UP001172101">
    <property type="component" value="Unassembled WGS sequence"/>
</dbReference>
<dbReference type="Pfam" id="PF14087">
    <property type="entry name" value="DUF4267"/>
    <property type="match status" value="1"/>
</dbReference>
<protein>
    <submittedName>
        <fullName evidence="2">Uncharacterized protein</fullName>
    </submittedName>
</protein>
<feature type="transmembrane region" description="Helical" evidence="1">
    <location>
        <begin position="162"/>
        <end position="180"/>
    </location>
</feature>
<feature type="transmembrane region" description="Helical" evidence="1">
    <location>
        <begin position="135"/>
        <end position="156"/>
    </location>
</feature>
<feature type="transmembrane region" description="Helical" evidence="1">
    <location>
        <begin position="108"/>
        <end position="128"/>
    </location>
</feature>
<accession>A0AA40BJB6</accession>
<organism evidence="2 3">
    <name type="scientific">Lasiosphaeria miniovina</name>
    <dbReference type="NCBI Taxonomy" id="1954250"/>
    <lineage>
        <taxon>Eukaryota</taxon>
        <taxon>Fungi</taxon>
        <taxon>Dikarya</taxon>
        <taxon>Ascomycota</taxon>
        <taxon>Pezizomycotina</taxon>
        <taxon>Sordariomycetes</taxon>
        <taxon>Sordariomycetidae</taxon>
        <taxon>Sordariales</taxon>
        <taxon>Lasiosphaeriaceae</taxon>
        <taxon>Lasiosphaeria</taxon>
    </lineage>
</organism>